<dbReference type="AlphaFoldDB" id="A0A0D2CAP4"/>
<dbReference type="RefSeq" id="XP_013322605.1">
    <property type="nucleotide sequence ID" value="XM_013467151.1"/>
</dbReference>
<dbReference type="InterPro" id="IPR036249">
    <property type="entry name" value="Thioredoxin-like_sf"/>
</dbReference>
<feature type="domain" description="GST N-terminal" evidence="3">
    <location>
        <begin position="7"/>
        <end position="93"/>
    </location>
</feature>
<dbReference type="InterPro" id="IPR040079">
    <property type="entry name" value="Glutathione_S-Trfase"/>
</dbReference>
<dbReference type="SFLD" id="SFLDG01151">
    <property type="entry name" value="Main.2:_Nu-like"/>
    <property type="match status" value="1"/>
</dbReference>
<dbReference type="SUPFAM" id="SSF47616">
    <property type="entry name" value="GST C-terminal domain-like"/>
    <property type="match status" value="1"/>
</dbReference>
<dbReference type="Pfam" id="PF02798">
    <property type="entry name" value="GST_N"/>
    <property type="match status" value="1"/>
</dbReference>
<dbReference type="PROSITE" id="PS50405">
    <property type="entry name" value="GST_CTER"/>
    <property type="match status" value="1"/>
</dbReference>
<dbReference type="Proteomes" id="UP000054342">
    <property type="component" value="Unassembled WGS sequence"/>
</dbReference>
<dbReference type="GeneID" id="25323982"/>
<evidence type="ECO:0000256" key="2">
    <source>
        <dbReference type="RuleBase" id="RU003494"/>
    </source>
</evidence>
<evidence type="ECO:0008006" key="7">
    <source>
        <dbReference type="Google" id="ProtNLM"/>
    </source>
</evidence>
<proteinExistence type="inferred from homology"/>
<evidence type="ECO:0000259" key="3">
    <source>
        <dbReference type="PROSITE" id="PS50404"/>
    </source>
</evidence>
<dbReference type="FunFam" id="3.40.30.10:FF:000172">
    <property type="entry name" value="Glutathione S-transferase GstA"/>
    <property type="match status" value="1"/>
</dbReference>
<dbReference type="HOGENOM" id="CLU_011226_14_0_1"/>
<dbReference type="STRING" id="348802.A0A0D2CAP4"/>
<dbReference type="SFLD" id="SFLDS00019">
    <property type="entry name" value="Glutathione_Transferase_(cytos"/>
    <property type="match status" value="1"/>
</dbReference>
<organism evidence="5 6">
    <name type="scientific">Exophiala xenobiotica</name>
    <dbReference type="NCBI Taxonomy" id="348802"/>
    <lineage>
        <taxon>Eukaryota</taxon>
        <taxon>Fungi</taxon>
        <taxon>Dikarya</taxon>
        <taxon>Ascomycota</taxon>
        <taxon>Pezizomycotina</taxon>
        <taxon>Eurotiomycetes</taxon>
        <taxon>Chaetothyriomycetidae</taxon>
        <taxon>Chaetothyriales</taxon>
        <taxon>Herpotrichiellaceae</taxon>
        <taxon>Exophiala</taxon>
    </lineage>
</organism>
<dbReference type="Gene3D" id="1.20.1050.10">
    <property type="match status" value="1"/>
</dbReference>
<dbReference type="EMBL" id="KN847317">
    <property type="protein sequence ID" value="KIW62021.1"/>
    <property type="molecule type" value="Genomic_DNA"/>
</dbReference>
<evidence type="ECO:0000256" key="1">
    <source>
        <dbReference type="ARBA" id="ARBA00007409"/>
    </source>
</evidence>
<dbReference type="InterPro" id="IPR004046">
    <property type="entry name" value="GST_C"/>
</dbReference>
<dbReference type="CDD" id="cd03048">
    <property type="entry name" value="GST_N_Ure2p_like"/>
    <property type="match status" value="1"/>
</dbReference>
<gene>
    <name evidence="5" type="ORF">PV05_02074</name>
</gene>
<name>A0A0D2CAP4_9EURO</name>
<dbReference type="SUPFAM" id="SSF52833">
    <property type="entry name" value="Thioredoxin-like"/>
    <property type="match status" value="1"/>
</dbReference>
<accession>A0A0D2CAP4</accession>
<dbReference type="Pfam" id="PF00043">
    <property type="entry name" value="GST_C"/>
    <property type="match status" value="1"/>
</dbReference>
<dbReference type="OrthoDB" id="422574at2759"/>
<dbReference type="InterPro" id="IPR036282">
    <property type="entry name" value="Glutathione-S-Trfase_C_sf"/>
</dbReference>
<dbReference type="SFLD" id="SFLDG00358">
    <property type="entry name" value="Main_(cytGST)"/>
    <property type="match status" value="1"/>
</dbReference>
<dbReference type="Gene3D" id="3.40.30.10">
    <property type="entry name" value="Glutaredoxin"/>
    <property type="match status" value="1"/>
</dbReference>
<dbReference type="InterPro" id="IPR010987">
    <property type="entry name" value="Glutathione-S-Trfase_C-like"/>
</dbReference>
<comment type="similarity">
    <text evidence="1 2">Belongs to the GST superfamily.</text>
</comment>
<evidence type="ECO:0000313" key="5">
    <source>
        <dbReference type="EMBL" id="KIW62021.1"/>
    </source>
</evidence>
<evidence type="ECO:0000313" key="6">
    <source>
        <dbReference type="Proteomes" id="UP000054342"/>
    </source>
</evidence>
<protein>
    <recommendedName>
        <fullName evidence="7">Glutathione S-transferase</fullName>
    </recommendedName>
</protein>
<sequence>MAETTTSSTITLYTAATPNGIKISIALEVLGLPYKVHHLDLSTNVQKEPWFLEINPNGRIPAITDTLSDGLPVRIFESGSILLYIAERYDAERKISYPTGTPEYFETISWLFWQNAGLGPMQGQANHFRRYAPEEAEERQGYSYSLDRYQTETRRLYNVLEAHLSKTTSLFLVGGKATTADFSVLSWVLFADWAGVDINDFPLVKSWEERVYVIPGVIKGTEVPKKTLDLRQMTASEKQEYAKKASSWIVRNTVR</sequence>
<dbReference type="PROSITE" id="PS50404">
    <property type="entry name" value="GST_NTER"/>
    <property type="match status" value="1"/>
</dbReference>
<reference evidence="5 6" key="1">
    <citation type="submission" date="2015-01" db="EMBL/GenBank/DDBJ databases">
        <title>The Genome Sequence of Exophiala xenobiotica CBS118157.</title>
        <authorList>
            <consortium name="The Broad Institute Genomics Platform"/>
            <person name="Cuomo C."/>
            <person name="de Hoog S."/>
            <person name="Gorbushina A."/>
            <person name="Stielow B."/>
            <person name="Teixiera M."/>
            <person name="Abouelleil A."/>
            <person name="Chapman S.B."/>
            <person name="Priest M."/>
            <person name="Young S.K."/>
            <person name="Wortman J."/>
            <person name="Nusbaum C."/>
            <person name="Birren B."/>
        </authorList>
    </citation>
    <scope>NUCLEOTIDE SEQUENCE [LARGE SCALE GENOMIC DNA]</scope>
    <source>
        <strain evidence="5 6">CBS 118157</strain>
    </source>
</reference>
<dbReference type="PANTHER" id="PTHR44051:SF8">
    <property type="entry name" value="GLUTATHIONE S-TRANSFERASE GSTA"/>
    <property type="match status" value="1"/>
</dbReference>
<evidence type="ECO:0000259" key="4">
    <source>
        <dbReference type="PROSITE" id="PS50405"/>
    </source>
</evidence>
<feature type="domain" description="GST C-terminal" evidence="4">
    <location>
        <begin position="100"/>
        <end position="236"/>
    </location>
</feature>
<dbReference type="PANTHER" id="PTHR44051">
    <property type="entry name" value="GLUTATHIONE S-TRANSFERASE-RELATED"/>
    <property type="match status" value="1"/>
</dbReference>
<keyword evidence="6" id="KW-1185">Reference proteome</keyword>
<dbReference type="InterPro" id="IPR004045">
    <property type="entry name" value="Glutathione_S-Trfase_N"/>
</dbReference>